<feature type="transmembrane region" description="Helical" evidence="4">
    <location>
        <begin position="199"/>
        <end position="217"/>
    </location>
</feature>
<dbReference type="AlphaFoldDB" id="A0AAN8KE05"/>
<proteinExistence type="inferred from homology"/>
<comment type="caution">
    <text evidence="5">The sequence shown here is derived from an EMBL/GenBank/DDBJ whole genome shotgun (WGS) entry which is preliminary data.</text>
</comment>
<keyword evidence="1 4" id="KW-0812">Transmembrane</keyword>
<dbReference type="GO" id="GO:0016020">
    <property type="term" value="C:membrane"/>
    <property type="evidence" value="ECO:0007669"/>
    <property type="project" value="UniProtKB-SubCell"/>
</dbReference>
<reference evidence="5 6" key="1">
    <citation type="submission" date="2024-01" db="EMBL/GenBank/DDBJ databases">
        <title>The genome of the rayed Mediterranean limpet Patella caerulea (Linnaeus, 1758).</title>
        <authorList>
            <person name="Anh-Thu Weber A."/>
            <person name="Halstead-Nussloch G."/>
        </authorList>
    </citation>
    <scope>NUCLEOTIDE SEQUENCE [LARGE SCALE GENOMIC DNA]</scope>
    <source>
        <strain evidence="5">AATW-2023a</strain>
        <tissue evidence="5">Whole specimen</tissue>
    </source>
</reference>
<dbReference type="Proteomes" id="UP001347796">
    <property type="component" value="Unassembled WGS sequence"/>
</dbReference>
<dbReference type="PANTHER" id="PTHR12483">
    <property type="entry name" value="SOLUTE CARRIER FAMILY 31 COPPER TRANSPORTERS"/>
    <property type="match status" value="1"/>
</dbReference>
<keyword evidence="4" id="KW-0187">Copper transport</keyword>
<dbReference type="InterPro" id="IPR007274">
    <property type="entry name" value="Cop_transporter"/>
</dbReference>
<evidence type="ECO:0000313" key="6">
    <source>
        <dbReference type="Proteomes" id="UP001347796"/>
    </source>
</evidence>
<keyword evidence="4" id="KW-0406">Ion transport</keyword>
<feature type="transmembrane region" description="Helical" evidence="4">
    <location>
        <begin position="105"/>
        <end position="124"/>
    </location>
</feature>
<dbReference type="EMBL" id="JAZGQO010000001">
    <property type="protein sequence ID" value="KAK6196170.1"/>
    <property type="molecule type" value="Genomic_DNA"/>
</dbReference>
<evidence type="ECO:0000313" key="5">
    <source>
        <dbReference type="EMBL" id="KAK6196170.1"/>
    </source>
</evidence>
<dbReference type="PANTHER" id="PTHR12483:SF115">
    <property type="entry name" value="COPPER TRANSPORT PROTEIN"/>
    <property type="match status" value="1"/>
</dbReference>
<keyword evidence="4" id="KW-0813">Transport</keyword>
<accession>A0AAN8KE05</accession>
<evidence type="ECO:0000256" key="4">
    <source>
        <dbReference type="RuleBase" id="RU367022"/>
    </source>
</evidence>
<evidence type="ECO:0000256" key="1">
    <source>
        <dbReference type="ARBA" id="ARBA00022692"/>
    </source>
</evidence>
<comment type="subcellular location">
    <subcellularLocation>
        <location evidence="4">Membrane</location>
        <topology evidence="4">Multi-pass membrane protein</topology>
    </subcellularLocation>
</comment>
<evidence type="ECO:0000256" key="3">
    <source>
        <dbReference type="ARBA" id="ARBA00023136"/>
    </source>
</evidence>
<evidence type="ECO:0000256" key="2">
    <source>
        <dbReference type="ARBA" id="ARBA00022989"/>
    </source>
</evidence>
<dbReference type="Pfam" id="PF04145">
    <property type="entry name" value="Ctr"/>
    <property type="match status" value="1"/>
</dbReference>
<dbReference type="GO" id="GO:0005375">
    <property type="term" value="F:copper ion transmembrane transporter activity"/>
    <property type="evidence" value="ECO:0007669"/>
    <property type="project" value="UniProtKB-UniRule"/>
</dbReference>
<feature type="transmembrane region" description="Helical" evidence="4">
    <location>
        <begin position="173"/>
        <end position="193"/>
    </location>
</feature>
<keyword evidence="2 4" id="KW-1133">Transmembrane helix</keyword>
<sequence>MDHHHHHHPVPAMNMNISSMTTVANMVMNHSAHMNMNTSGKDMGDMGGMDMGHGDVGGMDMGHGDHGDHGMNHGNDSCSGGMMMFFHTGKCEYILFESLYTQTTGHIVGAAIAVFFLAIIYEGLKYGREVLIQRTTSKNKYITTTLPNGTSQENIIVGGTQTVSARMLSCSHFIQTLLHMLQVFISYCLMLIFMTYNAWLCIAIILGAGAGYFIFGWRRAVIVDVNEHCH</sequence>
<keyword evidence="6" id="KW-1185">Reference proteome</keyword>
<keyword evidence="3 4" id="KW-0472">Membrane</keyword>
<organism evidence="5 6">
    <name type="scientific">Patella caerulea</name>
    <name type="common">Rayed Mediterranean limpet</name>
    <dbReference type="NCBI Taxonomy" id="87958"/>
    <lineage>
        <taxon>Eukaryota</taxon>
        <taxon>Metazoa</taxon>
        <taxon>Spiralia</taxon>
        <taxon>Lophotrochozoa</taxon>
        <taxon>Mollusca</taxon>
        <taxon>Gastropoda</taxon>
        <taxon>Patellogastropoda</taxon>
        <taxon>Patelloidea</taxon>
        <taxon>Patellidae</taxon>
        <taxon>Patella</taxon>
    </lineage>
</organism>
<comment type="similarity">
    <text evidence="4">Belongs to the copper transporter (Ctr) (TC 1.A.56) family. SLC31A subfamily.</text>
</comment>
<name>A0AAN8KE05_PATCE</name>
<protein>
    <recommendedName>
        <fullName evidence="4">Copper transport protein</fullName>
    </recommendedName>
</protein>
<keyword evidence="4" id="KW-0186">Copper</keyword>
<gene>
    <name evidence="5" type="ORF">SNE40_001447</name>
</gene>